<accession>A0A371HR38</accession>
<dbReference type="EMBL" id="QJKJ01001922">
    <property type="protein sequence ID" value="RDY05242.1"/>
    <property type="molecule type" value="Genomic_DNA"/>
</dbReference>
<feature type="non-terminal residue" evidence="1">
    <location>
        <position position="1"/>
    </location>
</feature>
<proteinExistence type="predicted"/>
<comment type="caution">
    <text evidence="1">The sequence shown here is derived from an EMBL/GenBank/DDBJ whole genome shotgun (WGS) entry which is preliminary data.</text>
</comment>
<dbReference type="OrthoDB" id="1747743at2759"/>
<dbReference type="PANTHER" id="PTHR35046">
    <property type="entry name" value="ZINC KNUCKLE (CCHC-TYPE) FAMILY PROTEIN"/>
    <property type="match status" value="1"/>
</dbReference>
<gene>
    <name evidence="1" type="ORF">CR513_10947</name>
</gene>
<protein>
    <submittedName>
        <fullName evidence="1">Uncharacterized protein</fullName>
    </submittedName>
</protein>
<dbReference type="PANTHER" id="PTHR35046:SF9">
    <property type="entry name" value="RNA-DIRECTED DNA POLYMERASE"/>
    <property type="match status" value="1"/>
</dbReference>
<keyword evidence="2" id="KW-1185">Reference proteome</keyword>
<evidence type="ECO:0000313" key="1">
    <source>
        <dbReference type="EMBL" id="RDY05242.1"/>
    </source>
</evidence>
<dbReference type="AlphaFoldDB" id="A0A371HR38"/>
<evidence type="ECO:0000313" key="2">
    <source>
        <dbReference type="Proteomes" id="UP000257109"/>
    </source>
</evidence>
<dbReference type="Proteomes" id="UP000257109">
    <property type="component" value="Unassembled WGS sequence"/>
</dbReference>
<name>A0A371HR38_MUCPR</name>
<sequence>MYQGSKSTEEYHRDMKVSLSKTNALESSEATIIGSITIDNRNSVNYCQLCSIIIDSGSSVNVASTRLVEKLKLPTLAHPKPYKLQ</sequence>
<reference evidence="1" key="1">
    <citation type="submission" date="2018-05" db="EMBL/GenBank/DDBJ databases">
        <title>Draft genome of Mucuna pruriens seed.</title>
        <authorList>
            <person name="Nnadi N.E."/>
            <person name="Vos R."/>
            <person name="Hasami M.H."/>
            <person name="Devisetty U.K."/>
            <person name="Aguiy J.C."/>
        </authorList>
    </citation>
    <scope>NUCLEOTIDE SEQUENCE [LARGE SCALE GENOMIC DNA]</scope>
    <source>
        <strain evidence="1">JCA_2017</strain>
    </source>
</reference>
<organism evidence="1 2">
    <name type="scientific">Mucuna pruriens</name>
    <name type="common">Velvet bean</name>
    <name type="synonym">Dolichos pruriens</name>
    <dbReference type="NCBI Taxonomy" id="157652"/>
    <lineage>
        <taxon>Eukaryota</taxon>
        <taxon>Viridiplantae</taxon>
        <taxon>Streptophyta</taxon>
        <taxon>Embryophyta</taxon>
        <taxon>Tracheophyta</taxon>
        <taxon>Spermatophyta</taxon>
        <taxon>Magnoliopsida</taxon>
        <taxon>eudicotyledons</taxon>
        <taxon>Gunneridae</taxon>
        <taxon>Pentapetalae</taxon>
        <taxon>rosids</taxon>
        <taxon>fabids</taxon>
        <taxon>Fabales</taxon>
        <taxon>Fabaceae</taxon>
        <taxon>Papilionoideae</taxon>
        <taxon>50 kb inversion clade</taxon>
        <taxon>NPAAA clade</taxon>
        <taxon>indigoferoid/millettioid clade</taxon>
        <taxon>Phaseoleae</taxon>
        <taxon>Mucuna</taxon>
    </lineage>
</organism>
<dbReference type="CDD" id="cd00303">
    <property type="entry name" value="retropepsin_like"/>
    <property type="match status" value="1"/>
</dbReference>